<dbReference type="EMBL" id="VLLI01000011">
    <property type="protein sequence ID" value="TWI97098.1"/>
    <property type="molecule type" value="Genomic_DNA"/>
</dbReference>
<dbReference type="Proteomes" id="UP000317010">
    <property type="component" value="Unassembled WGS sequence"/>
</dbReference>
<dbReference type="InterPro" id="IPR040841">
    <property type="entry name" value="Luciferase_dom"/>
</dbReference>
<evidence type="ECO:0000313" key="3">
    <source>
        <dbReference type="Proteomes" id="UP000317010"/>
    </source>
</evidence>
<dbReference type="AlphaFoldDB" id="A0A562TV36"/>
<reference evidence="2 3" key="1">
    <citation type="submission" date="2019-07" db="EMBL/GenBank/DDBJ databases">
        <title>Genomic Encyclopedia of Archaeal and Bacterial Type Strains, Phase II (KMG-II): from individual species to whole genera.</title>
        <authorList>
            <person name="Goeker M."/>
        </authorList>
    </citation>
    <scope>NUCLEOTIDE SEQUENCE [LARGE SCALE GENOMIC DNA]</scope>
    <source>
        <strain evidence="2 3">ATCC BAA-1854</strain>
    </source>
</reference>
<comment type="caution">
    <text evidence="2">The sequence shown here is derived from an EMBL/GenBank/DDBJ whole genome shotgun (WGS) entry which is preliminary data.</text>
</comment>
<accession>A0A562TV36</accession>
<feature type="domain" description="Luciferase" evidence="1">
    <location>
        <begin position="76"/>
        <end position="137"/>
    </location>
</feature>
<organism evidence="2 3">
    <name type="scientific">Mucilaginibacter frigoritolerans</name>
    <dbReference type="NCBI Taxonomy" id="652788"/>
    <lineage>
        <taxon>Bacteria</taxon>
        <taxon>Pseudomonadati</taxon>
        <taxon>Bacteroidota</taxon>
        <taxon>Sphingobacteriia</taxon>
        <taxon>Sphingobacteriales</taxon>
        <taxon>Sphingobacteriaceae</taxon>
        <taxon>Mucilaginibacter</taxon>
    </lineage>
</organism>
<proteinExistence type="predicted"/>
<keyword evidence="3" id="KW-1185">Reference proteome</keyword>
<dbReference type="RefSeq" id="WP_246139047.1">
    <property type="nucleotide sequence ID" value="NZ_VLLI01000011.1"/>
</dbReference>
<name>A0A562TV36_9SPHI</name>
<gene>
    <name evidence="2" type="ORF">JN11_03558</name>
</gene>
<dbReference type="Pfam" id="PF17648">
    <property type="entry name" value="Luciferase"/>
    <property type="match status" value="1"/>
</dbReference>
<evidence type="ECO:0000259" key="1">
    <source>
        <dbReference type="Pfam" id="PF17648"/>
    </source>
</evidence>
<evidence type="ECO:0000313" key="2">
    <source>
        <dbReference type="EMBL" id="TWI97098.1"/>
    </source>
</evidence>
<sequence>MKNKLALFKFVIRYLGFLKAVPLLPYLFDSQLMLWTLFVRPQILDAFDNIESEVLRWQGTGKRLHKYGGMQFDFNGKEIGHIHSNGLLDIRFSRKIKKQLLAEGKVNRHHIFEKSGWISFYIENISDAQYAKQLLRKAYEGLYAN</sequence>
<protein>
    <recommendedName>
        <fullName evidence="1">Luciferase domain-containing protein</fullName>
    </recommendedName>
</protein>